<dbReference type="PROSITE" id="PS50042">
    <property type="entry name" value="CNMP_BINDING_3"/>
    <property type="match status" value="1"/>
</dbReference>
<dbReference type="InterPro" id="IPR014710">
    <property type="entry name" value="RmlC-like_jellyroll"/>
</dbReference>
<dbReference type="InterPro" id="IPR000595">
    <property type="entry name" value="cNMP-bd_dom"/>
</dbReference>
<dbReference type="CDD" id="cd00038">
    <property type="entry name" value="CAP_ED"/>
    <property type="match status" value="1"/>
</dbReference>
<dbReference type="InterPro" id="IPR018490">
    <property type="entry name" value="cNMP-bd_dom_sf"/>
</dbReference>
<feature type="domain" description="Cyclic nucleotide-binding" evidence="1">
    <location>
        <begin position="12"/>
        <end position="114"/>
    </location>
</feature>
<dbReference type="Pfam" id="PF00027">
    <property type="entry name" value="cNMP_binding"/>
    <property type="match status" value="1"/>
</dbReference>
<accession>A0ABP8QXH0</accession>
<proteinExistence type="predicted"/>
<evidence type="ECO:0000313" key="2">
    <source>
        <dbReference type="EMBL" id="GAA4512605.1"/>
    </source>
</evidence>
<gene>
    <name evidence="2" type="ORF">GCM10023173_06910</name>
</gene>
<dbReference type="EMBL" id="BAABGR010000006">
    <property type="protein sequence ID" value="GAA4512605.1"/>
    <property type="molecule type" value="Genomic_DNA"/>
</dbReference>
<dbReference type="RefSeq" id="WP_345064748.1">
    <property type="nucleotide sequence ID" value="NZ_BAABGR010000006.1"/>
</dbReference>
<evidence type="ECO:0000313" key="3">
    <source>
        <dbReference type="Proteomes" id="UP001500394"/>
    </source>
</evidence>
<dbReference type="Proteomes" id="UP001500394">
    <property type="component" value="Unassembled WGS sequence"/>
</dbReference>
<protein>
    <submittedName>
        <fullName evidence="2">Crp/Fnr family transcriptional regulator</fullName>
    </submittedName>
</protein>
<comment type="caution">
    <text evidence="2">The sequence shown here is derived from an EMBL/GenBank/DDBJ whole genome shotgun (WGS) entry which is preliminary data.</text>
</comment>
<name>A0ABP8QXH0_9SPHI</name>
<reference evidence="3" key="1">
    <citation type="journal article" date="2019" name="Int. J. Syst. Evol. Microbiol.">
        <title>The Global Catalogue of Microorganisms (GCM) 10K type strain sequencing project: providing services to taxonomists for standard genome sequencing and annotation.</title>
        <authorList>
            <consortium name="The Broad Institute Genomics Platform"/>
            <consortium name="The Broad Institute Genome Sequencing Center for Infectious Disease"/>
            <person name="Wu L."/>
            <person name="Ma J."/>
        </authorList>
    </citation>
    <scope>NUCLEOTIDE SEQUENCE [LARGE SCALE GENOMIC DNA]</scope>
    <source>
        <strain evidence="3">JCM 17858</strain>
    </source>
</reference>
<organism evidence="2 3">
    <name type="scientific">Sphingobacterium thermophilum</name>
    <dbReference type="NCBI Taxonomy" id="768534"/>
    <lineage>
        <taxon>Bacteria</taxon>
        <taxon>Pseudomonadati</taxon>
        <taxon>Bacteroidota</taxon>
        <taxon>Sphingobacteriia</taxon>
        <taxon>Sphingobacteriales</taxon>
        <taxon>Sphingobacteriaceae</taxon>
        <taxon>Sphingobacterium</taxon>
    </lineage>
</organism>
<evidence type="ECO:0000259" key="1">
    <source>
        <dbReference type="PROSITE" id="PS50042"/>
    </source>
</evidence>
<keyword evidence="3" id="KW-1185">Reference proteome</keyword>
<sequence length="190" mass="22651">MTNLLEYQIRQLFKISPTQDIQAITSLFKTENIKKGDFFLQKEKVANKLAFLQEGYIRIFVETPYREITQWVSTPGYFITDLPAFMYNKPSRWNMQALVDCQLLVITKQDYLQIHNILPDWNEVEKHFIIHCFTTLEERIYSHIAMSAEERYQLFFQNNKDLFNQIPLQYIASMLGITPETLSRIRKKLL</sequence>
<dbReference type="Gene3D" id="2.60.120.10">
    <property type="entry name" value="Jelly Rolls"/>
    <property type="match status" value="1"/>
</dbReference>
<dbReference type="SUPFAM" id="SSF51206">
    <property type="entry name" value="cAMP-binding domain-like"/>
    <property type="match status" value="1"/>
</dbReference>